<dbReference type="Gene3D" id="1.25.40.20">
    <property type="entry name" value="Ankyrin repeat-containing domain"/>
    <property type="match status" value="1"/>
</dbReference>
<evidence type="ECO:0008006" key="5">
    <source>
        <dbReference type="Google" id="ProtNLM"/>
    </source>
</evidence>
<dbReference type="InterPro" id="IPR036770">
    <property type="entry name" value="Ankyrin_rpt-contain_sf"/>
</dbReference>
<protein>
    <recommendedName>
        <fullName evidence="5">Ankyrin repeat domain-containing protein 33B</fullName>
    </recommendedName>
</protein>
<accession>A0ABQ9FYL5</accession>
<name>A0ABQ9FYL5_TEGGR</name>
<dbReference type="SUPFAM" id="SSF48403">
    <property type="entry name" value="Ankyrin repeat"/>
    <property type="match status" value="1"/>
</dbReference>
<sequence length="256" mass="28314">MSEMKSSDEEDDNLDCQSQYEEFTLLEACMAGDIEAVQNILEDNPSEYELNERDKTGKTPLSYACVGGNGPIVEMLSEVSGLDVNIGDKEGNTPLIFAQASANPKLRDHGRKLCAEEWARFTGRKDCADEIAKFTKTKRFLFNPLIAKQMQDRSSSEPDLTVVDSKPKEYVGPQRQKSKSVKRRIKKMIQGNSNSSRLSDQQGNPFAIVARCVSTPVLPGGISPTNSPPVLKRPVSYDSIPRVEVTSPGEFLETYA</sequence>
<dbReference type="InterPro" id="IPR002110">
    <property type="entry name" value="Ankyrin_rpt"/>
</dbReference>
<evidence type="ECO:0000313" key="4">
    <source>
        <dbReference type="Proteomes" id="UP001217089"/>
    </source>
</evidence>
<dbReference type="Proteomes" id="UP001217089">
    <property type="component" value="Unassembled WGS sequence"/>
</dbReference>
<keyword evidence="2" id="KW-0040">ANK repeat</keyword>
<evidence type="ECO:0000313" key="3">
    <source>
        <dbReference type="EMBL" id="KAJ8320820.1"/>
    </source>
</evidence>
<evidence type="ECO:0000256" key="2">
    <source>
        <dbReference type="ARBA" id="ARBA00023043"/>
    </source>
</evidence>
<dbReference type="PANTHER" id="PTHR24173">
    <property type="entry name" value="ANKYRIN REPEAT CONTAINING"/>
    <property type="match status" value="1"/>
</dbReference>
<proteinExistence type="predicted"/>
<dbReference type="PANTHER" id="PTHR24173:SF40">
    <property type="entry name" value="AGAP006757-PA"/>
    <property type="match status" value="1"/>
</dbReference>
<comment type="caution">
    <text evidence="3">The sequence shown here is derived from an EMBL/GenBank/DDBJ whole genome shotgun (WGS) entry which is preliminary data.</text>
</comment>
<reference evidence="3 4" key="1">
    <citation type="submission" date="2022-12" db="EMBL/GenBank/DDBJ databases">
        <title>Chromosome-level genome of Tegillarca granosa.</title>
        <authorList>
            <person name="Kim J."/>
        </authorList>
    </citation>
    <scope>NUCLEOTIDE SEQUENCE [LARGE SCALE GENOMIC DNA]</scope>
    <source>
        <strain evidence="3">Teg-2019</strain>
        <tissue evidence="3">Adductor muscle</tissue>
    </source>
</reference>
<gene>
    <name evidence="3" type="ORF">KUTeg_002407</name>
</gene>
<organism evidence="3 4">
    <name type="scientific">Tegillarca granosa</name>
    <name type="common">Malaysian cockle</name>
    <name type="synonym">Anadara granosa</name>
    <dbReference type="NCBI Taxonomy" id="220873"/>
    <lineage>
        <taxon>Eukaryota</taxon>
        <taxon>Metazoa</taxon>
        <taxon>Spiralia</taxon>
        <taxon>Lophotrochozoa</taxon>
        <taxon>Mollusca</taxon>
        <taxon>Bivalvia</taxon>
        <taxon>Autobranchia</taxon>
        <taxon>Pteriomorphia</taxon>
        <taxon>Arcoida</taxon>
        <taxon>Arcoidea</taxon>
        <taxon>Arcidae</taxon>
        <taxon>Tegillarca</taxon>
    </lineage>
</organism>
<dbReference type="EMBL" id="JARBDR010000141">
    <property type="protein sequence ID" value="KAJ8320820.1"/>
    <property type="molecule type" value="Genomic_DNA"/>
</dbReference>
<evidence type="ECO:0000256" key="1">
    <source>
        <dbReference type="ARBA" id="ARBA00022737"/>
    </source>
</evidence>
<keyword evidence="1" id="KW-0677">Repeat</keyword>
<keyword evidence="4" id="KW-1185">Reference proteome</keyword>
<dbReference type="Pfam" id="PF12796">
    <property type="entry name" value="Ank_2"/>
    <property type="match status" value="1"/>
</dbReference>